<reference evidence="2" key="1">
    <citation type="journal article" date="2022" name="bioRxiv">
        <title>Sequencing and chromosome-scale assembly of the giantPleurodeles waltlgenome.</title>
        <authorList>
            <person name="Brown T."/>
            <person name="Elewa A."/>
            <person name="Iarovenko S."/>
            <person name="Subramanian E."/>
            <person name="Araus A.J."/>
            <person name="Petzold A."/>
            <person name="Susuki M."/>
            <person name="Suzuki K.-i.T."/>
            <person name="Hayashi T."/>
            <person name="Toyoda A."/>
            <person name="Oliveira C."/>
            <person name="Osipova E."/>
            <person name="Leigh N.D."/>
            <person name="Simon A."/>
            <person name="Yun M.H."/>
        </authorList>
    </citation>
    <scope>NUCLEOTIDE SEQUENCE</scope>
    <source>
        <strain evidence="2">20211129_DDA</strain>
        <tissue evidence="2">Liver</tissue>
    </source>
</reference>
<feature type="compositionally biased region" description="Basic and acidic residues" evidence="1">
    <location>
        <begin position="65"/>
        <end position="75"/>
    </location>
</feature>
<feature type="region of interest" description="Disordered" evidence="1">
    <location>
        <begin position="1"/>
        <end position="86"/>
    </location>
</feature>
<dbReference type="Proteomes" id="UP001066276">
    <property type="component" value="Chromosome 1_2"/>
</dbReference>
<evidence type="ECO:0000313" key="2">
    <source>
        <dbReference type="EMBL" id="KAJ1212123.1"/>
    </source>
</evidence>
<comment type="caution">
    <text evidence="2">The sequence shown here is derived from an EMBL/GenBank/DDBJ whole genome shotgun (WGS) entry which is preliminary data.</text>
</comment>
<protein>
    <submittedName>
        <fullName evidence="2">Uncharacterized protein</fullName>
    </submittedName>
</protein>
<gene>
    <name evidence="2" type="ORF">NDU88_007459</name>
</gene>
<feature type="compositionally biased region" description="Low complexity" evidence="1">
    <location>
        <begin position="76"/>
        <end position="86"/>
    </location>
</feature>
<dbReference type="AlphaFoldDB" id="A0AAV7WHR6"/>
<name>A0AAV7WHR6_PLEWA</name>
<evidence type="ECO:0000313" key="3">
    <source>
        <dbReference type="Proteomes" id="UP001066276"/>
    </source>
</evidence>
<feature type="compositionally biased region" description="Basic and acidic residues" evidence="1">
    <location>
        <begin position="18"/>
        <end position="38"/>
    </location>
</feature>
<evidence type="ECO:0000256" key="1">
    <source>
        <dbReference type="SAM" id="MobiDB-lite"/>
    </source>
</evidence>
<organism evidence="2 3">
    <name type="scientific">Pleurodeles waltl</name>
    <name type="common">Iberian ribbed newt</name>
    <dbReference type="NCBI Taxonomy" id="8319"/>
    <lineage>
        <taxon>Eukaryota</taxon>
        <taxon>Metazoa</taxon>
        <taxon>Chordata</taxon>
        <taxon>Craniata</taxon>
        <taxon>Vertebrata</taxon>
        <taxon>Euteleostomi</taxon>
        <taxon>Amphibia</taxon>
        <taxon>Batrachia</taxon>
        <taxon>Caudata</taxon>
        <taxon>Salamandroidea</taxon>
        <taxon>Salamandridae</taxon>
        <taxon>Pleurodelinae</taxon>
        <taxon>Pleurodeles</taxon>
    </lineage>
</organism>
<dbReference type="EMBL" id="JANPWB010000002">
    <property type="protein sequence ID" value="KAJ1212123.1"/>
    <property type="molecule type" value="Genomic_DNA"/>
</dbReference>
<accession>A0AAV7WHR6</accession>
<proteinExistence type="predicted"/>
<keyword evidence="3" id="KW-1185">Reference proteome</keyword>
<sequence>MSEDTRPIASFRCTDSASNKDGRQDNQKKRGRVRENTRNRPRARKAAADKRLTGAPKSRASRHSRSTERIKEAARAENNNRNNNQK</sequence>